<accession>A0A846RK05</accession>
<dbReference type="InterPro" id="IPR029063">
    <property type="entry name" value="SAM-dependent_MTases_sf"/>
</dbReference>
<sequence length="274" mass="30410">MRPDTPRFRFSRQADLHRIDDDGGTSSTSRLGIMADYDARLIDLYDVDNPDGADHDLYRALADEVDARSIVDLGCGTGSLTVSLAGRERHVLGVDPSVTMLNYARSRPGAASVHWVNGDSGGIDVRDADYAVMTGNVAQHILGDAWPRTLADLRQALRPGGVLAFESRNPEARAWESWKLDDRTVRDTPHGPLTEWAEVSDLNGNGEVTLAFHNVFEDTGDHVVENLTLAFRDRERITRALVAAGFDVEIVWGSWIRKPFQEADPVMIFKARRQ</sequence>
<evidence type="ECO:0000256" key="2">
    <source>
        <dbReference type="ARBA" id="ARBA00022679"/>
    </source>
</evidence>
<dbReference type="SUPFAM" id="SSF53335">
    <property type="entry name" value="S-adenosyl-L-methionine-dependent methyltransferases"/>
    <property type="match status" value="1"/>
</dbReference>
<dbReference type="PANTHER" id="PTHR43861:SF1">
    <property type="entry name" value="TRANS-ACONITATE 2-METHYLTRANSFERASE"/>
    <property type="match status" value="1"/>
</dbReference>
<dbReference type="RefSeq" id="WP_342450197.1">
    <property type="nucleotide sequence ID" value="NZ_JAATJL010000001.1"/>
</dbReference>
<comment type="caution">
    <text evidence="4">The sequence shown here is derived from an EMBL/GenBank/DDBJ whole genome shotgun (WGS) entry which is preliminary data.</text>
</comment>
<keyword evidence="1 4" id="KW-0489">Methyltransferase</keyword>
<evidence type="ECO:0000313" key="4">
    <source>
        <dbReference type="EMBL" id="NJC20992.1"/>
    </source>
</evidence>
<dbReference type="EMBL" id="JAATJL010000001">
    <property type="protein sequence ID" value="NJC20992.1"/>
    <property type="molecule type" value="Genomic_DNA"/>
</dbReference>
<gene>
    <name evidence="4" type="ORF">BJ994_000068</name>
</gene>
<keyword evidence="5" id="KW-1185">Reference proteome</keyword>
<evidence type="ECO:0000259" key="3">
    <source>
        <dbReference type="Pfam" id="PF13649"/>
    </source>
</evidence>
<organism evidence="4 5">
    <name type="scientific">Arthrobacter pigmenti</name>
    <dbReference type="NCBI Taxonomy" id="271432"/>
    <lineage>
        <taxon>Bacteria</taxon>
        <taxon>Bacillati</taxon>
        <taxon>Actinomycetota</taxon>
        <taxon>Actinomycetes</taxon>
        <taxon>Micrococcales</taxon>
        <taxon>Micrococcaceae</taxon>
        <taxon>Arthrobacter</taxon>
    </lineage>
</organism>
<dbReference type="GO" id="GO:0032259">
    <property type="term" value="P:methylation"/>
    <property type="evidence" value="ECO:0007669"/>
    <property type="project" value="UniProtKB-KW"/>
</dbReference>
<dbReference type="Proteomes" id="UP000547458">
    <property type="component" value="Unassembled WGS sequence"/>
</dbReference>
<name>A0A846RK05_9MICC</name>
<dbReference type="Gene3D" id="3.40.50.150">
    <property type="entry name" value="Vaccinia Virus protein VP39"/>
    <property type="match status" value="1"/>
</dbReference>
<dbReference type="PANTHER" id="PTHR43861">
    <property type="entry name" value="TRANS-ACONITATE 2-METHYLTRANSFERASE-RELATED"/>
    <property type="match status" value="1"/>
</dbReference>
<dbReference type="GO" id="GO:0008168">
    <property type="term" value="F:methyltransferase activity"/>
    <property type="evidence" value="ECO:0007669"/>
    <property type="project" value="UniProtKB-KW"/>
</dbReference>
<dbReference type="AlphaFoldDB" id="A0A846RK05"/>
<feature type="domain" description="Methyltransferase" evidence="3">
    <location>
        <begin position="70"/>
        <end position="161"/>
    </location>
</feature>
<dbReference type="InterPro" id="IPR041698">
    <property type="entry name" value="Methyltransf_25"/>
</dbReference>
<evidence type="ECO:0000256" key="1">
    <source>
        <dbReference type="ARBA" id="ARBA00022603"/>
    </source>
</evidence>
<dbReference type="CDD" id="cd02440">
    <property type="entry name" value="AdoMet_MTases"/>
    <property type="match status" value="1"/>
</dbReference>
<keyword evidence="2 4" id="KW-0808">Transferase</keyword>
<dbReference type="Pfam" id="PF13649">
    <property type="entry name" value="Methyltransf_25"/>
    <property type="match status" value="1"/>
</dbReference>
<protein>
    <submittedName>
        <fullName evidence="4">SAM-dependent methyltransferase</fullName>
    </submittedName>
</protein>
<proteinExistence type="predicted"/>
<reference evidence="4 5" key="1">
    <citation type="submission" date="2020-03" db="EMBL/GenBank/DDBJ databases">
        <title>Sequencing the genomes of 1000 actinobacteria strains.</title>
        <authorList>
            <person name="Klenk H.-P."/>
        </authorList>
    </citation>
    <scope>NUCLEOTIDE SEQUENCE [LARGE SCALE GENOMIC DNA]</scope>
    <source>
        <strain evidence="4 5">DSM 16403</strain>
    </source>
</reference>
<evidence type="ECO:0000313" key="5">
    <source>
        <dbReference type="Proteomes" id="UP000547458"/>
    </source>
</evidence>